<comment type="caution">
    <text evidence="2">The sequence shown here is derived from an EMBL/GenBank/DDBJ whole genome shotgun (WGS) entry which is preliminary data.</text>
</comment>
<keyword evidence="1" id="KW-0472">Membrane</keyword>
<organism evidence="2 3">
    <name type="scientific">Lentzea pudingi</name>
    <dbReference type="NCBI Taxonomy" id="1789439"/>
    <lineage>
        <taxon>Bacteria</taxon>
        <taxon>Bacillati</taxon>
        <taxon>Actinomycetota</taxon>
        <taxon>Actinomycetes</taxon>
        <taxon>Pseudonocardiales</taxon>
        <taxon>Pseudonocardiaceae</taxon>
        <taxon>Lentzea</taxon>
    </lineage>
</organism>
<gene>
    <name evidence="2" type="ORF">GCM10011609_59540</name>
</gene>
<dbReference type="PANTHER" id="PTHR41282">
    <property type="entry name" value="CONSERVED TRANSMEMBRANE PROTEIN-RELATED"/>
    <property type="match status" value="1"/>
</dbReference>
<feature type="transmembrane region" description="Helical" evidence="1">
    <location>
        <begin position="168"/>
        <end position="193"/>
    </location>
</feature>
<feature type="transmembrane region" description="Helical" evidence="1">
    <location>
        <begin position="205"/>
        <end position="228"/>
    </location>
</feature>
<evidence type="ECO:0000256" key="1">
    <source>
        <dbReference type="SAM" id="Phobius"/>
    </source>
</evidence>
<evidence type="ECO:0000313" key="3">
    <source>
        <dbReference type="Proteomes" id="UP000597656"/>
    </source>
</evidence>
<dbReference type="Proteomes" id="UP000597656">
    <property type="component" value="Unassembled WGS sequence"/>
</dbReference>
<keyword evidence="1" id="KW-1133">Transmembrane helix</keyword>
<dbReference type="EMBL" id="BMNC01000010">
    <property type="protein sequence ID" value="GGN11543.1"/>
    <property type="molecule type" value="Genomic_DNA"/>
</dbReference>
<evidence type="ECO:0000313" key="2">
    <source>
        <dbReference type="EMBL" id="GGN11543.1"/>
    </source>
</evidence>
<accession>A0ABQ2IHG1</accession>
<feature type="transmembrane region" description="Helical" evidence="1">
    <location>
        <begin position="77"/>
        <end position="94"/>
    </location>
</feature>
<feature type="transmembrane region" description="Helical" evidence="1">
    <location>
        <begin position="136"/>
        <end position="156"/>
    </location>
</feature>
<keyword evidence="1" id="KW-0812">Transmembrane</keyword>
<sequence>MRSSSNPAFRNLPTGGGYGGYAGFGQPEQQAGYQQAPPPLTSERPMTIDDVVTKTGMTLALVATTAVITYLMKAWGLLFPAAIIGLVLALVIMFKKMPSPPLVLAYAAVEGVFLGAFSGIIGNMVDRMTGNPGQGVVMIGQAIIGTLGVFFGMLVVYKTGAIRVTPKFTKWIVGAIIGVGILMLFNLVMSFFTDGGLGLRSGGPLAIIFSLVCIGLAAFSFLIDFDAADQAIRAGVPAKFAWQIAFGLTVTLVWLYTEILRLLSYFNSD</sequence>
<dbReference type="PIRSF" id="PIRSF009160">
    <property type="entry name" value="UCP009160"/>
    <property type="match status" value="1"/>
</dbReference>
<protein>
    <recommendedName>
        <fullName evidence="4">YccA/Bax inhibitor family protein</fullName>
    </recommendedName>
</protein>
<proteinExistence type="predicted"/>
<feature type="transmembrane region" description="Helical" evidence="1">
    <location>
        <begin position="103"/>
        <end position="124"/>
    </location>
</feature>
<dbReference type="PANTHER" id="PTHR41282:SF1">
    <property type="entry name" value="CONSERVED TRANSMEMBRANE PROTEIN-RELATED"/>
    <property type="match status" value="1"/>
</dbReference>
<dbReference type="RefSeq" id="WP_189158158.1">
    <property type="nucleotide sequence ID" value="NZ_BMNC01000010.1"/>
</dbReference>
<feature type="transmembrane region" description="Helical" evidence="1">
    <location>
        <begin position="51"/>
        <end position="71"/>
    </location>
</feature>
<reference evidence="3" key="1">
    <citation type="journal article" date="2019" name="Int. J. Syst. Evol. Microbiol.">
        <title>The Global Catalogue of Microorganisms (GCM) 10K type strain sequencing project: providing services to taxonomists for standard genome sequencing and annotation.</title>
        <authorList>
            <consortium name="The Broad Institute Genomics Platform"/>
            <consortium name="The Broad Institute Genome Sequencing Center for Infectious Disease"/>
            <person name="Wu L."/>
            <person name="Ma J."/>
        </authorList>
    </citation>
    <scope>NUCLEOTIDE SEQUENCE [LARGE SCALE GENOMIC DNA]</scope>
    <source>
        <strain evidence="3">CGMCC 4.7319</strain>
    </source>
</reference>
<keyword evidence="3" id="KW-1185">Reference proteome</keyword>
<name>A0ABQ2IHG1_9PSEU</name>
<dbReference type="InterPro" id="IPR010539">
    <property type="entry name" value="BaxI_1-like"/>
</dbReference>
<evidence type="ECO:0008006" key="4">
    <source>
        <dbReference type="Google" id="ProtNLM"/>
    </source>
</evidence>
<dbReference type="Pfam" id="PF12811">
    <property type="entry name" value="BaxI_1"/>
    <property type="match status" value="1"/>
</dbReference>
<feature type="transmembrane region" description="Helical" evidence="1">
    <location>
        <begin position="240"/>
        <end position="257"/>
    </location>
</feature>